<proteinExistence type="predicted"/>
<evidence type="ECO:0000313" key="2">
    <source>
        <dbReference type="EMBL" id="MDM9559300.1"/>
    </source>
</evidence>
<dbReference type="RefSeq" id="WP_155808128.1">
    <property type="nucleotide sequence ID" value="NZ_JAUDJE010000007.1"/>
</dbReference>
<feature type="chain" id="PRO_5045959435" description="Secreted protein" evidence="1">
    <location>
        <begin position="22"/>
        <end position="54"/>
    </location>
</feature>
<evidence type="ECO:0000313" key="3">
    <source>
        <dbReference type="Proteomes" id="UP001175604"/>
    </source>
</evidence>
<comment type="caution">
    <text evidence="2">The sequence shown here is derived from an EMBL/GenBank/DDBJ whole genome shotgun (WGS) entry which is preliminary data.</text>
</comment>
<name>A0ABT7W2C7_9BORD</name>
<dbReference type="Proteomes" id="UP001175604">
    <property type="component" value="Unassembled WGS sequence"/>
</dbReference>
<organism evidence="2 3">
    <name type="scientific">Bordetella petrii</name>
    <dbReference type="NCBI Taxonomy" id="94624"/>
    <lineage>
        <taxon>Bacteria</taxon>
        <taxon>Pseudomonadati</taxon>
        <taxon>Pseudomonadota</taxon>
        <taxon>Betaproteobacteria</taxon>
        <taxon>Burkholderiales</taxon>
        <taxon>Alcaligenaceae</taxon>
        <taxon>Bordetella</taxon>
    </lineage>
</organism>
<dbReference type="EMBL" id="JAUDJE010000007">
    <property type="protein sequence ID" value="MDM9559300.1"/>
    <property type="molecule type" value="Genomic_DNA"/>
</dbReference>
<dbReference type="PROSITE" id="PS51257">
    <property type="entry name" value="PROKAR_LIPOPROTEIN"/>
    <property type="match status" value="1"/>
</dbReference>
<sequence>MPRLLIGCALAAMACGLPASAAERIPPLARCRADHAAGPAIGPRAMTAGQPDLH</sequence>
<keyword evidence="3" id="KW-1185">Reference proteome</keyword>
<evidence type="ECO:0000256" key="1">
    <source>
        <dbReference type="SAM" id="SignalP"/>
    </source>
</evidence>
<feature type="signal peptide" evidence="1">
    <location>
        <begin position="1"/>
        <end position="21"/>
    </location>
</feature>
<gene>
    <name evidence="2" type="ORF">QUC21_09685</name>
</gene>
<protein>
    <recommendedName>
        <fullName evidence="4">Secreted protein</fullName>
    </recommendedName>
</protein>
<keyword evidence="1" id="KW-0732">Signal</keyword>
<reference evidence="2" key="1">
    <citation type="submission" date="2023-06" db="EMBL/GenBank/DDBJ databases">
        <title>full genome analysis of Phenantherene degrader P3.</title>
        <authorList>
            <person name="Akbar A."/>
            <person name="Rahmeh R."/>
            <person name="Kishk M."/>
        </authorList>
    </citation>
    <scope>NUCLEOTIDE SEQUENCE</scope>
    <source>
        <strain evidence="2">P3</strain>
    </source>
</reference>
<evidence type="ECO:0008006" key="4">
    <source>
        <dbReference type="Google" id="ProtNLM"/>
    </source>
</evidence>
<accession>A0ABT7W2C7</accession>